<dbReference type="Proteomes" id="UP000033451">
    <property type="component" value="Unassembled WGS sequence"/>
</dbReference>
<dbReference type="PATRIC" id="fig|400772.4.peg.344"/>
<dbReference type="Pfam" id="PF20469">
    <property type="entry name" value="OLD-like_TOPRIM"/>
    <property type="match status" value="1"/>
</dbReference>
<dbReference type="InterPro" id="IPR027417">
    <property type="entry name" value="P-loop_NTPase"/>
</dbReference>
<keyword evidence="4" id="KW-1185">Reference proteome</keyword>
<evidence type="ECO:0000259" key="1">
    <source>
        <dbReference type="Pfam" id="PF13175"/>
    </source>
</evidence>
<dbReference type="EMBL" id="JYIY01000049">
    <property type="protein sequence ID" value="KJL42020.1"/>
    <property type="molecule type" value="Genomic_DNA"/>
</dbReference>
<dbReference type="Gene3D" id="3.40.50.300">
    <property type="entry name" value="P-loop containing nucleotide triphosphate hydrolases"/>
    <property type="match status" value="1"/>
</dbReference>
<gene>
    <name evidence="3" type="primary">recF_1</name>
    <name evidence="3" type="ORF">RR49_00318</name>
</gene>
<dbReference type="STRING" id="400772.RR49_00318"/>
<dbReference type="RefSeq" id="WP_048809435.1">
    <property type="nucleotide sequence ID" value="NZ_JYIY01000049.1"/>
</dbReference>
<evidence type="ECO:0000259" key="2">
    <source>
        <dbReference type="Pfam" id="PF20469"/>
    </source>
</evidence>
<dbReference type="InterPro" id="IPR041685">
    <property type="entry name" value="AAA_GajA/Old/RecF-like"/>
</dbReference>
<comment type="caution">
    <text evidence="3">The sequence shown here is derived from an EMBL/GenBank/DDBJ whole genome shotgun (WGS) entry which is preliminary data.</text>
</comment>
<name>A0A0F0LY39_9MICO</name>
<dbReference type="PANTHER" id="PTHR43581:SF4">
    <property type="entry name" value="ATP_GTP PHOSPHATASE"/>
    <property type="match status" value="1"/>
</dbReference>
<sequence length="562" mass="61958">MRAVEVQIHNFRSIHDAKIRLEPLSLIAGANNAGKSNVIDAIRMFYGDLKWDDGRDKPKVAASDAEAWVEVEFKPTDDELTQLKDDYKSAKGTFRVRNYVSPSTGSDGKVRSGYYAYEGGNLSDNLFYGAKNVGSGKVGHIVYIPAVSKIDDNTKLTGPSALRELVAEVLNKVVADSPAYKQLTEAFGAFEGSIKTQTSTDGQSLESLEKEVTDEITSWEASFSLAVQSIQPEEILKTLIKPQLIDETHGGEIDQARFGAGFQRHLIYTLIKLAAKHANPPRVAAGEKKEFTPQLTWILFEEPEAFLHPSQEEVLHDSLLKLVQDGTTQVLLTTHSSRFVSRSMDDLTRLIRLRRDAGVTTSCQLTQSQLDQLFADALVADDSILPHGTSAADVNKAAMMASLKTELWMQSTRTTAFFSQRVILVEGPSETAIYSYLTTRGLMEPPVRGLAVIDCMGKYNIHRFVAILSAFGIDHSVLYDGDNGGAHDTEVTQAISDTRSTFTKRVTRFANDLETELGITPLPRNESSRKPQYALYNLESGLIGQARIDALKQEFVDLATAL</sequence>
<dbReference type="SUPFAM" id="SSF52540">
    <property type="entry name" value="P-loop containing nucleoside triphosphate hydrolases"/>
    <property type="match status" value="1"/>
</dbReference>
<feature type="domain" description="Endonuclease GajA/Old nuclease/RecF-like AAA" evidence="1">
    <location>
        <begin position="1"/>
        <end position="66"/>
    </location>
</feature>
<evidence type="ECO:0000313" key="3">
    <source>
        <dbReference type="EMBL" id="KJL42020.1"/>
    </source>
</evidence>
<evidence type="ECO:0000313" key="4">
    <source>
        <dbReference type="Proteomes" id="UP000033451"/>
    </source>
</evidence>
<dbReference type="PANTHER" id="PTHR43581">
    <property type="entry name" value="ATP/GTP PHOSPHATASE"/>
    <property type="match status" value="1"/>
</dbReference>
<feature type="domain" description="Endonuclease GajA/Old nuclease/RecF-like AAA" evidence="1">
    <location>
        <begin position="70"/>
        <end position="340"/>
    </location>
</feature>
<dbReference type="OrthoDB" id="3237462at2"/>
<feature type="domain" description="OLD protein-like TOPRIM" evidence="2">
    <location>
        <begin position="417"/>
        <end position="482"/>
    </location>
</feature>
<protein>
    <submittedName>
        <fullName evidence="3">DNA replication and repair protein RecF</fullName>
    </submittedName>
</protein>
<dbReference type="CDD" id="cd01026">
    <property type="entry name" value="TOPRIM_OLD"/>
    <property type="match status" value="1"/>
</dbReference>
<dbReference type="Pfam" id="PF13175">
    <property type="entry name" value="AAA_15"/>
    <property type="match status" value="2"/>
</dbReference>
<reference evidence="3 4" key="1">
    <citation type="submission" date="2015-02" db="EMBL/GenBank/DDBJ databases">
        <title>Draft genome sequences of ten Microbacterium spp. with emphasis on heavy metal contaminated environments.</title>
        <authorList>
            <person name="Corretto E."/>
        </authorList>
    </citation>
    <scope>NUCLEOTIDE SEQUENCE [LARGE SCALE GENOMIC DNA]</scope>
    <source>
        <strain evidence="3 4">DSM 18659</strain>
    </source>
</reference>
<proteinExistence type="predicted"/>
<dbReference type="InterPro" id="IPR051396">
    <property type="entry name" value="Bact_Antivir_Def_Nuclease"/>
</dbReference>
<accession>A0A0F0LY39</accession>
<organism evidence="3 4">
    <name type="scientific">Microbacterium ginsengisoli</name>
    <dbReference type="NCBI Taxonomy" id="400772"/>
    <lineage>
        <taxon>Bacteria</taxon>
        <taxon>Bacillati</taxon>
        <taxon>Actinomycetota</taxon>
        <taxon>Actinomycetes</taxon>
        <taxon>Micrococcales</taxon>
        <taxon>Microbacteriaceae</taxon>
        <taxon>Microbacterium</taxon>
    </lineage>
</organism>
<dbReference type="AlphaFoldDB" id="A0A0F0LY39"/>
<dbReference type="InterPro" id="IPR034139">
    <property type="entry name" value="TOPRIM_OLD"/>
</dbReference>